<evidence type="ECO:0000256" key="1">
    <source>
        <dbReference type="SAM" id="MobiDB-lite"/>
    </source>
</evidence>
<comment type="caution">
    <text evidence="2">The sequence shown here is derived from an EMBL/GenBank/DDBJ whole genome shotgun (WGS) entry which is preliminary data.</text>
</comment>
<accession>A0A147KIC4</accession>
<dbReference type="EMBL" id="LGEM01000045">
    <property type="protein sequence ID" value="KUP97038.1"/>
    <property type="molecule type" value="Genomic_DNA"/>
</dbReference>
<feature type="compositionally biased region" description="Basic and acidic residues" evidence="1">
    <location>
        <begin position="83"/>
        <end position="94"/>
    </location>
</feature>
<feature type="non-terminal residue" evidence="2">
    <location>
        <position position="1"/>
    </location>
</feature>
<evidence type="ECO:0000313" key="2">
    <source>
        <dbReference type="EMBL" id="KUP97038.1"/>
    </source>
</evidence>
<feature type="region of interest" description="Disordered" evidence="1">
    <location>
        <begin position="1"/>
        <end position="94"/>
    </location>
</feature>
<gene>
    <name evidence="2" type="ORF">AC529_09060</name>
</gene>
<evidence type="ECO:0000313" key="3">
    <source>
        <dbReference type="Proteomes" id="UP000074382"/>
    </source>
</evidence>
<organism evidence="2 3">
    <name type="scientific">Thermobifida cellulosilytica TB100</name>
    <dbReference type="NCBI Taxonomy" id="665004"/>
    <lineage>
        <taxon>Bacteria</taxon>
        <taxon>Bacillati</taxon>
        <taxon>Actinomycetota</taxon>
        <taxon>Actinomycetes</taxon>
        <taxon>Streptosporangiales</taxon>
        <taxon>Nocardiopsidaceae</taxon>
        <taxon>Thermobifida</taxon>
    </lineage>
</organism>
<reference evidence="3" key="1">
    <citation type="journal article" date="2017" name="Acta Aliment.">
        <title>Plant polysaccharide degrading enzyme system of Thermpbifida cellulosilytica TB100 revealed by de novo genome project data.</title>
        <authorList>
            <person name="Toth A."/>
            <person name="Baka E."/>
            <person name="Luzics S."/>
            <person name="Bata-Vidacs I."/>
            <person name="Nagy I."/>
            <person name="Balint B."/>
            <person name="Herceg R."/>
            <person name="Olasz F."/>
            <person name="Wilk T."/>
            <person name="Nagy T."/>
            <person name="Kriszt B."/>
            <person name="Nagy I."/>
            <person name="Kukolya J."/>
        </authorList>
    </citation>
    <scope>NUCLEOTIDE SEQUENCE [LARGE SCALE GENOMIC DNA]</scope>
    <source>
        <strain evidence="3">TB100</strain>
    </source>
</reference>
<dbReference type="AlphaFoldDB" id="A0A147KIC4"/>
<feature type="compositionally biased region" description="Polar residues" evidence="1">
    <location>
        <begin position="13"/>
        <end position="27"/>
    </location>
</feature>
<dbReference type="Proteomes" id="UP000074382">
    <property type="component" value="Unassembled WGS sequence"/>
</dbReference>
<proteinExistence type="predicted"/>
<name>A0A147KIC4_THECS</name>
<dbReference type="PATRIC" id="fig|665004.4.peg.1498"/>
<sequence length="94" mass="9960">PAEPVPGGYGPSSYDTGSFGSYDTGSHTRADYPPTPPGGAQPYPAYPDLLGDYPRQPPAPPGGYGEPGYDQPGQWQPPGPGGRFDEDPDGYRYR</sequence>
<keyword evidence="3" id="KW-1185">Reference proteome</keyword>
<protein>
    <submittedName>
        <fullName evidence="2">Uncharacterized protein</fullName>
    </submittedName>
</protein>